<feature type="chain" id="PRO_5045315319" evidence="2">
    <location>
        <begin position="21"/>
        <end position="270"/>
    </location>
</feature>
<dbReference type="SUPFAM" id="SSF50494">
    <property type="entry name" value="Trypsin-like serine proteases"/>
    <property type="match status" value="1"/>
</dbReference>
<comment type="caution">
    <text evidence="3">The sequence shown here is derived from an EMBL/GenBank/DDBJ whole genome shotgun (WGS) entry which is preliminary data.</text>
</comment>
<evidence type="ECO:0000313" key="4">
    <source>
        <dbReference type="Proteomes" id="UP000645462"/>
    </source>
</evidence>
<dbReference type="InterPro" id="IPR001314">
    <property type="entry name" value="Peptidase_S1A"/>
</dbReference>
<dbReference type="EMBL" id="BMFC01000005">
    <property type="protein sequence ID" value="GGC06334.1"/>
    <property type="molecule type" value="Genomic_DNA"/>
</dbReference>
<dbReference type="GO" id="GO:0008233">
    <property type="term" value="F:peptidase activity"/>
    <property type="evidence" value="ECO:0007669"/>
    <property type="project" value="UniProtKB-KW"/>
</dbReference>
<dbReference type="InterPro" id="IPR050966">
    <property type="entry name" value="Glutamyl_endopeptidase"/>
</dbReference>
<dbReference type="PANTHER" id="PTHR15462:SF8">
    <property type="entry name" value="SERINE PROTEASE"/>
    <property type="match status" value="1"/>
</dbReference>
<keyword evidence="4" id="KW-1185">Reference proteome</keyword>
<protein>
    <submittedName>
        <fullName evidence="3">Serine protease</fullName>
    </submittedName>
</protein>
<evidence type="ECO:0000256" key="2">
    <source>
        <dbReference type="SAM" id="SignalP"/>
    </source>
</evidence>
<dbReference type="Gene3D" id="2.40.10.10">
    <property type="entry name" value="Trypsin-like serine proteases"/>
    <property type="match status" value="2"/>
</dbReference>
<reference evidence="4" key="1">
    <citation type="journal article" date="2019" name="Int. J. Syst. Evol. Microbiol.">
        <title>The Global Catalogue of Microorganisms (GCM) 10K type strain sequencing project: providing services to taxonomists for standard genome sequencing and annotation.</title>
        <authorList>
            <consortium name="The Broad Institute Genomics Platform"/>
            <consortium name="The Broad Institute Genome Sequencing Center for Infectious Disease"/>
            <person name="Wu L."/>
            <person name="Ma J."/>
        </authorList>
    </citation>
    <scope>NUCLEOTIDE SEQUENCE [LARGE SCALE GENOMIC DNA]</scope>
    <source>
        <strain evidence="4">CGMCC 1.12478</strain>
    </source>
</reference>
<dbReference type="GO" id="GO:0006508">
    <property type="term" value="P:proteolysis"/>
    <property type="evidence" value="ECO:0007669"/>
    <property type="project" value="UniProtKB-KW"/>
</dbReference>
<dbReference type="Proteomes" id="UP000645462">
    <property type="component" value="Unassembled WGS sequence"/>
</dbReference>
<dbReference type="Pfam" id="PF13365">
    <property type="entry name" value="Trypsin_2"/>
    <property type="match status" value="1"/>
</dbReference>
<dbReference type="InterPro" id="IPR018114">
    <property type="entry name" value="TRYPSIN_HIS"/>
</dbReference>
<evidence type="ECO:0000313" key="3">
    <source>
        <dbReference type="EMBL" id="GGC06334.1"/>
    </source>
</evidence>
<dbReference type="PRINTS" id="PR00722">
    <property type="entry name" value="CHYMOTRYPSIN"/>
</dbReference>
<dbReference type="InterPro" id="IPR009003">
    <property type="entry name" value="Peptidase_S1_PA"/>
</dbReference>
<dbReference type="PANTHER" id="PTHR15462">
    <property type="entry name" value="SERINE PROTEASE"/>
    <property type="match status" value="1"/>
</dbReference>
<organism evidence="3 4">
    <name type="scientific">Marivita lacus</name>
    <dbReference type="NCBI Taxonomy" id="1323742"/>
    <lineage>
        <taxon>Bacteria</taxon>
        <taxon>Pseudomonadati</taxon>
        <taxon>Pseudomonadota</taxon>
        <taxon>Alphaproteobacteria</taxon>
        <taxon>Rhodobacterales</taxon>
        <taxon>Roseobacteraceae</taxon>
        <taxon>Marivita</taxon>
    </lineage>
</organism>
<gene>
    <name evidence="3" type="ORF">GCM10011363_23820</name>
</gene>
<sequence>MRILQVCLLVVLTLIPGLTAAQERDRLDHRGEVLGWEGVGRLDTSAGTCTGTLIARDLVLTAAHCVVDAATQTVLPQQAMRFHAGLAHDFIAATRGITRIVLADGYLGATNASLTDQVRTDLALLRLDSPIFSSEAEPFKLHDRDMAVGSVTLVSYGRGRNTSLQRESGCRLKQTYRGGLMTFDCDVTFGSSGAPVFVSDQGRLRILSVVSMMSTAPDADKEAIGMSLPAAVTAMMQDMRNDAARAPVTAGARRVTVGERAGGARFVKVD</sequence>
<dbReference type="PROSITE" id="PS00134">
    <property type="entry name" value="TRYPSIN_HIS"/>
    <property type="match status" value="1"/>
</dbReference>
<keyword evidence="3" id="KW-0378">Hydrolase</keyword>
<keyword evidence="1 2" id="KW-0732">Signal</keyword>
<evidence type="ECO:0000256" key="1">
    <source>
        <dbReference type="ARBA" id="ARBA00022729"/>
    </source>
</evidence>
<keyword evidence="3" id="KW-0645">Protease</keyword>
<accession>A0ABQ1KQ36</accession>
<name>A0ABQ1KQ36_9RHOB</name>
<proteinExistence type="predicted"/>
<feature type="signal peptide" evidence="2">
    <location>
        <begin position="1"/>
        <end position="20"/>
    </location>
</feature>
<dbReference type="InterPro" id="IPR043504">
    <property type="entry name" value="Peptidase_S1_PA_chymotrypsin"/>
</dbReference>